<dbReference type="EMBL" id="HBUF01066791">
    <property type="protein sequence ID" value="CAG6627934.1"/>
    <property type="molecule type" value="Transcribed_RNA"/>
</dbReference>
<dbReference type="InterPro" id="IPR013087">
    <property type="entry name" value="Znf_C2H2_type"/>
</dbReference>
<dbReference type="GO" id="GO:0045944">
    <property type="term" value="P:positive regulation of transcription by RNA polymerase II"/>
    <property type="evidence" value="ECO:0007669"/>
    <property type="project" value="TreeGrafter"/>
</dbReference>
<proteinExistence type="predicted"/>
<keyword evidence="2" id="KW-0677">Repeat</keyword>
<dbReference type="Pfam" id="PF00096">
    <property type="entry name" value="zf-C2H2"/>
    <property type="match status" value="1"/>
</dbReference>
<sequence>MCNYSTYHSDNMKRHIRRHTGDKPFKCAYCPEFFSLQQSLKWHILTEHPGKSDPKLKMFLSSVVCQHCNQTLPCCTDTLLMHIKTCDSMLRESKQSASCILCEYETSDFIEIKRHIETHIGEKPRSSSRTSRNGCQVANFCFLNENPYLLFQIPSLQ</sequence>
<dbReference type="SUPFAM" id="SSF57667">
    <property type="entry name" value="beta-beta-alpha zinc fingers"/>
    <property type="match status" value="1"/>
</dbReference>
<dbReference type="GO" id="GO:0005634">
    <property type="term" value="C:nucleus"/>
    <property type="evidence" value="ECO:0007669"/>
    <property type="project" value="TreeGrafter"/>
</dbReference>
<keyword evidence="4" id="KW-0862">Zinc</keyword>
<evidence type="ECO:0000259" key="6">
    <source>
        <dbReference type="PROSITE" id="PS50157"/>
    </source>
</evidence>
<dbReference type="InterPro" id="IPR036236">
    <property type="entry name" value="Znf_C2H2_sf"/>
</dbReference>
<evidence type="ECO:0000256" key="2">
    <source>
        <dbReference type="ARBA" id="ARBA00022737"/>
    </source>
</evidence>
<accession>A0A8D8Q9Z4</accession>
<evidence type="ECO:0000313" key="7">
    <source>
        <dbReference type="EMBL" id="CAG6627936.1"/>
    </source>
</evidence>
<dbReference type="PROSITE" id="PS00028">
    <property type="entry name" value="ZINC_FINGER_C2H2_1"/>
    <property type="match status" value="1"/>
</dbReference>
<evidence type="ECO:0000256" key="4">
    <source>
        <dbReference type="ARBA" id="ARBA00022833"/>
    </source>
</evidence>
<dbReference type="InterPro" id="IPR050688">
    <property type="entry name" value="Zinc_finger/UBP_domain"/>
</dbReference>
<evidence type="ECO:0000256" key="5">
    <source>
        <dbReference type="PROSITE-ProRule" id="PRU00042"/>
    </source>
</evidence>
<protein>
    <submittedName>
        <fullName evidence="7">RE1-silencing transcription factor</fullName>
    </submittedName>
</protein>
<evidence type="ECO:0000256" key="1">
    <source>
        <dbReference type="ARBA" id="ARBA00022723"/>
    </source>
</evidence>
<feature type="domain" description="C2H2-type" evidence="6">
    <location>
        <begin position="1"/>
        <end position="24"/>
    </location>
</feature>
<dbReference type="EMBL" id="HBUF01066792">
    <property type="protein sequence ID" value="CAG6627936.1"/>
    <property type="molecule type" value="Transcribed_RNA"/>
</dbReference>
<dbReference type="GO" id="GO:0008270">
    <property type="term" value="F:zinc ion binding"/>
    <property type="evidence" value="ECO:0007669"/>
    <property type="project" value="UniProtKB-KW"/>
</dbReference>
<organism evidence="7">
    <name type="scientific">Cacopsylla melanoneura</name>
    <dbReference type="NCBI Taxonomy" id="428564"/>
    <lineage>
        <taxon>Eukaryota</taxon>
        <taxon>Metazoa</taxon>
        <taxon>Ecdysozoa</taxon>
        <taxon>Arthropoda</taxon>
        <taxon>Hexapoda</taxon>
        <taxon>Insecta</taxon>
        <taxon>Pterygota</taxon>
        <taxon>Neoptera</taxon>
        <taxon>Paraneoptera</taxon>
        <taxon>Hemiptera</taxon>
        <taxon>Sternorrhyncha</taxon>
        <taxon>Psylloidea</taxon>
        <taxon>Psyllidae</taxon>
        <taxon>Psyllinae</taxon>
        <taxon>Cacopsylla</taxon>
    </lineage>
</organism>
<evidence type="ECO:0000256" key="3">
    <source>
        <dbReference type="ARBA" id="ARBA00022771"/>
    </source>
</evidence>
<dbReference type="PANTHER" id="PTHR24403">
    <property type="entry name" value="ZINC FINGER PROTEIN"/>
    <property type="match status" value="1"/>
</dbReference>
<reference evidence="7" key="1">
    <citation type="submission" date="2021-05" db="EMBL/GenBank/DDBJ databases">
        <authorList>
            <person name="Alioto T."/>
            <person name="Alioto T."/>
            <person name="Gomez Garrido J."/>
        </authorList>
    </citation>
    <scope>NUCLEOTIDE SEQUENCE</scope>
</reference>
<feature type="domain" description="C2H2-type" evidence="6">
    <location>
        <begin position="25"/>
        <end position="53"/>
    </location>
</feature>
<dbReference type="SMART" id="SM00355">
    <property type="entry name" value="ZnF_C2H2"/>
    <property type="match status" value="3"/>
</dbReference>
<dbReference type="AlphaFoldDB" id="A0A8D8Q9Z4"/>
<dbReference type="PROSITE" id="PS50157">
    <property type="entry name" value="ZINC_FINGER_C2H2_2"/>
    <property type="match status" value="3"/>
</dbReference>
<dbReference type="PANTHER" id="PTHR24403:SF67">
    <property type="entry name" value="FI01116P-RELATED"/>
    <property type="match status" value="1"/>
</dbReference>
<keyword evidence="1" id="KW-0479">Metal-binding</keyword>
<keyword evidence="3 5" id="KW-0863">Zinc-finger</keyword>
<name>A0A8D8Q9Z4_9HEMI</name>
<feature type="domain" description="C2H2-type" evidence="6">
    <location>
        <begin position="97"/>
        <end position="124"/>
    </location>
</feature>
<dbReference type="Gene3D" id="3.30.160.60">
    <property type="entry name" value="Classic Zinc Finger"/>
    <property type="match status" value="2"/>
</dbReference>